<feature type="region of interest" description="Disordered" evidence="1">
    <location>
        <begin position="380"/>
        <end position="409"/>
    </location>
</feature>
<gene>
    <name evidence="3" type="ORF">SUNI508_00574</name>
</gene>
<evidence type="ECO:0000256" key="1">
    <source>
        <dbReference type="SAM" id="MobiDB-lite"/>
    </source>
</evidence>
<dbReference type="EMBL" id="JARVKF010000112">
    <property type="protein sequence ID" value="KAK9422711.1"/>
    <property type="molecule type" value="Genomic_DNA"/>
</dbReference>
<evidence type="ECO:0000313" key="3">
    <source>
        <dbReference type="EMBL" id="KAK9422711.1"/>
    </source>
</evidence>
<accession>A0ABR2V894</accession>
<keyword evidence="4" id="KW-1185">Reference proteome</keyword>
<keyword evidence="2" id="KW-0472">Membrane</keyword>
<evidence type="ECO:0000313" key="4">
    <source>
        <dbReference type="Proteomes" id="UP001408356"/>
    </source>
</evidence>
<keyword evidence="2" id="KW-0812">Transmembrane</keyword>
<keyword evidence="2" id="KW-1133">Transmembrane helix</keyword>
<protein>
    <submittedName>
        <fullName evidence="3">Uncharacterized protein</fullName>
    </submittedName>
</protein>
<proteinExistence type="predicted"/>
<feature type="region of interest" description="Disordered" evidence="1">
    <location>
        <begin position="151"/>
        <end position="187"/>
    </location>
</feature>
<feature type="compositionally biased region" description="Basic and acidic residues" evidence="1">
    <location>
        <begin position="167"/>
        <end position="187"/>
    </location>
</feature>
<reference evidence="3 4" key="1">
    <citation type="journal article" date="2024" name="J. Plant Pathol.">
        <title>Sequence and assembly of the genome of Seiridium unicorne, isolate CBS 538.82, causal agent of cypress canker disease.</title>
        <authorList>
            <person name="Scali E."/>
            <person name="Rocca G.D."/>
            <person name="Danti R."/>
            <person name="Garbelotto M."/>
            <person name="Barberini S."/>
            <person name="Baroncelli R."/>
            <person name="Emiliani G."/>
        </authorList>
    </citation>
    <scope>NUCLEOTIDE SEQUENCE [LARGE SCALE GENOMIC DNA]</scope>
    <source>
        <strain evidence="3 4">BM-138-508</strain>
    </source>
</reference>
<dbReference type="Proteomes" id="UP001408356">
    <property type="component" value="Unassembled WGS sequence"/>
</dbReference>
<feature type="transmembrane region" description="Helical" evidence="2">
    <location>
        <begin position="280"/>
        <end position="303"/>
    </location>
</feature>
<evidence type="ECO:0000256" key="2">
    <source>
        <dbReference type="SAM" id="Phobius"/>
    </source>
</evidence>
<name>A0ABR2V894_9PEZI</name>
<organism evidence="3 4">
    <name type="scientific">Seiridium unicorne</name>
    <dbReference type="NCBI Taxonomy" id="138068"/>
    <lineage>
        <taxon>Eukaryota</taxon>
        <taxon>Fungi</taxon>
        <taxon>Dikarya</taxon>
        <taxon>Ascomycota</taxon>
        <taxon>Pezizomycotina</taxon>
        <taxon>Sordariomycetes</taxon>
        <taxon>Xylariomycetidae</taxon>
        <taxon>Amphisphaeriales</taxon>
        <taxon>Sporocadaceae</taxon>
        <taxon>Seiridium</taxon>
    </lineage>
</organism>
<feature type="region of interest" description="Disordered" evidence="1">
    <location>
        <begin position="70"/>
        <end position="90"/>
    </location>
</feature>
<sequence length="409" mass="45537">MESVDDSRLQLLSMLPPFLQARLPMVPARLRSFASLNWSVAASSASFCNNSPQPGRRSQHASAAAAANASSVSSSYSEPVESSSSESSFSPGFNHYSAATSLSAILASEDDHEYTGENMDRDSMDHAQYEQLLQHFLRSLRDMDTRRQLDSQRLLEGPQMQPGGRETGNREPRLPRNFDGQSHDAVDRRWSPSGIKWRYARQGAQLATDASNELHDAQFERSAYIDAVAYYLRACPDQLDHGETAKILSAAPWLAQQPHPDPRIAITRPTDRGRTFLSDAVQYAVVGLILLGHMFWCFLLSAFRIGAYFEREYRVSQWLMTNGHDLANSVGRHSVTWTARINAINDGPIGQVVSWTMDSVTGGIQEGYGKGMDRIRRQRVQETRHSNGSQTAGGDGGIVDLRRRKPRAH</sequence>
<comment type="caution">
    <text evidence="3">The sequence shown here is derived from an EMBL/GenBank/DDBJ whole genome shotgun (WGS) entry which is preliminary data.</text>
</comment>